<dbReference type="EMBL" id="WPOC01000011">
    <property type="protein sequence ID" value="MVN15352.1"/>
    <property type="molecule type" value="Genomic_DNA"/>
</dbReference>
<evidence type="ECO:0000313" key="4">
    <source>
        <dbReference type="Proteomes" id="UP000285258"/>
    </source>
</evidence>
<reference evidence="1 5" key="4">
    <citation type="journal article" date="2019" name="Nat. Med.">
        <title>A library of human gut bacterial isolates paired with longitudinal multiomics data enables mechanistic microbiome research.</title>
        <authorList>
            <person name="Poyet M."/>
            <person name="Groussin M."/>
            <person name="Gibbons S.M."/>
            <person name="Avila-Pacheco J."/>
            <person name="Jiang X."/>
            <person name="Kearney S.M."/>
            <person name="Perrotta A.R."/>
            <person name="Berdy B."/>
            <person name="Zhao S."/>
            <person name="Lieberman T.D."/>
            <person name="Swanson P.K."/>
            <person name="Smith M."/>
            <person name="Roesemann S."/>
            <person name="Alexander J.E."/>
            <person name="Rich S.A."/>
            <person name="Livny J."/>
            <person name="Vlamakis H."/>
            <person name="Clish C."/>
            <person name="Bullock K."/>
            <person name="Deik A."/>
            <person name="Scott J."/>
            <person name="Pierce K.A."/>
            <person name="Xavier R.J."/>
            <person name="Alm E.J."/>
        </authorList>
    </citation>
    <scope>NUCLEOTIDE SEQUENCE [LARGE SCALE GENOMIC DNA]</scope>
    <source>
        <strain evidence="1 5">BIOML-A1</strain>
    </source>
</reference>
<evidence type="ECO:0000313" key="2">
    <source>
        <dbReference type="EMBL" id="MVN15352.1"/>
    </source>
</evidence>
<reference evidence="4" key="1">
    <citation type="submission" date="2018-05" db="EMBL/GenBank/DDBJ databases">
        <title>Genome Sequencing of selected type strains of the family Eggerthellaceae.</title>
        <authorList>
            <person name="Danylec N."/>
            <person name="Stoll D.A."/>
            <person name="Doetsch A."/>
            <person name="Huch M."/>
        </authorList>
    </citation>
    <scope>NUCLEOTIDE SEQUENCE [LARGE SCALE GENOMIC DNA]</scope>
    <source>
        <strain evidence="4">DSM 27213</strain>
    </source>
</reference>
<keyword evidence="6" id="KW-1185">Reference proteome</keyword>
<dbReference type="Proteomes" id="UP000468327">
    <property type="component" value="Unassembled WGS sequence"/>
</dbReference>
<reference evidence="3" key="3">
    <citation type="journal article" date="2019" name="Microbiol. Resour. Announc.">
        <title>Draft Genome Sequences of Type Strains of Gordonibacter faecihominis, Paraeggerthella hongkongensis, Parvibacter caecicola,Slackia equolifaciens, Slackia faecicanis, and Slackia isoflavoniconvertens.</title>
        <authorList>
            <person name="Danylec N."/>
            <person name="Stoll D.A."/>
            <person name="Dotsch A."/>
            <person name="Huch M."/>
        </authorList>
    </citation>
    <scope>NUCLEOTIDE SEQUENCE</scope>
    <source>
        <strain evidence="3">DSM 27213</strain>
    </source>
</reference>
<dbReference type="Proteomes" id="UP000285258">
    <property type="component" value="Unassembled WGS sequence"/>
</dbReference>
<dbReference type="GeneID" id="97353098"/>
<dbReference type="EMBL" id="QIBW01000006">
    <property type="protein sequence ID" value="ROT90256.1"/>
    <property type="molecule type" value="Genomic_DNA"/>
</dbReference>
<accession>A0A1Y4FRQ9</accession>
<evidence type="ECO:0000313" key="6">
    <source>
        <dbReference type="Proteomes" id="UP000468327"/>
    </source>
</evidence>
<dbReference type="EMBL" id="WKZA01000034">
    <property type="protein sequence ID" value="MSA95077.1"/>
    <property type="molecule type" value="Genomic_DNA"/>
</dbReference>
<name>A0A1Y4FRQ9_9ACTN</name>
<evidence type="ECO:0008006" key="7">
    <source>
        <dbReference type="Google" id="ProtNLM"/>
    </source>
</evidence>
<reference evidence="3" key="2">
    <citation type="journal article" date="2019" name="Int. J. Syst. Evol. Microbiol.">
        <title>Gordonibacter faecihominis is a later heterotypic synonym of Gordonibacter urolithinfaciens.</title>
        <authorList>
            <person name="Danylec N."/>
            <person name="Stoll D.A."/>
            <person name="Huch M."/>
        </authorList>
    </citation>
    <scope>NUCLEOTIDE SEQUENCE</scope>
    <source>
        <strain evidence="3">DSM 27213</strain>
    </source>
</reference>
<dbReference type="AlphaFoldDB" id="A0A1Y4FRQ9"/>
<gene>
    <name evidence="3" type="ORF">DMP12_06875</name>
    <name evidence="1" type="ORF">GKG38_08420</name>
    <name evidence="2" type="ORF">GO738_08365</name>
</gene>
<reference evidence="2 6" key="5">
    <citation type="submission" date="2019-11" db="EMBL/GenBank/DDBJ databases">
        <title>Whole genome shotgun sequencing (WGS) data from Adlercreutzia equolifaciens ResAG-91, Eggerthella lenta MRI-F36, MRI-F37, MRI-F40, ResAG-49, ResAG-88, ResAG-121, ResAG-145, and Gordonibacter sp. ResAG-5, ResAG-26, ResAG-43, ResAG-50, ResAG-59.</title>
        <authorList>
            <person name="Stoll D.A."/>
            <person name="Danylec N."/>
            <person name="Franz C.M.A.P."/>
            <person name="Huch M."/>
        </authorList>
    </citation>
    <scope>NUCLEOTIDE SEQUENCE [LARGE SCALE GENOMIC DNA]</scope>
    <source>
        <strain evidence="2 6">ResAG-59</strain>
    </source>
</reference>
<dbReference type="Gene3D" id="3.10.450.50">
    <property type="match status" value="1"/>
</dbReference>
<comment type="caution">
    <text evidence="2">The sequence shown here is derived from an EMBL/GenBank/DDBJ whole genome shotgun (WGS) entry which is preliminary data.</text>
</comment>
<dbReference type="InterPro" id="IPR032710">
    <property type="entry name" value="NTF2-like_dom_sf"/>
</dbReference>
<evidence type="ECO:0000313" key="3">
    <source>
        <dbReference type="EMBL" id="ROT90256.1"/>
    </source>
</evidence>
<evidence type="ECO:0000313" key="5">
    <source>
        <dbReference type="Proteomes" id="UP000462865"/>
    </source>
</evidence>
<proteinExistence type="predicted"/>
<dbReference type="RefSeq" id="WP_087191560.1">
    <property type="nucleotide sequence ID" value="NZ_BAABZN010000001.1"/>
</dbReference>
<dbReference type="Proteomes" id="UP000462865">
    <property type="component" value="Unassembled WGS sequence"/>
</dbReference>
<evidence type="ECO:0000313" key="1">
    <source>
        <dbReference type="EMBL" id="MSA95077.1"/>
    </source>
</evidence>
<dbReference type="SUPFAM" id="SSF54427">
    <property type="entry name" value="NTF2-like"/>
    <property type="match status" value="1"/>
</dbReference>
<protein>
    <recommendedName>
        <fullName evidence="7">Nuclear transport factor 2 family protein</fullName>
    </recommendedName>
</protein>
<sequence length="115" mass="13078">MVINDFVTAMQGKDHKGLAACFTEDSRLVDYCPSMVKRQNTFLYGRNAIEMSFHNKFMFGGFTMRDPRIVNERTVNFYADYNGTIIHALAQIENCNDGVCSLDDSLIKELVIRPA</sequence>
<organism evidence="2 6">
    <name type="scientific">Gordonibacter urolithinfaciens</name>
    <dbReference type="NCBI Taxonomy" id="1335613"/>
    <lineage>
        <taxon>Bacteria</taxon>
        <taxon>Bacillati</taxon>
        <taxon>Actinomycetota</taxon>
        <taxon>Coriobacteriia</taxon>
        <taxon>Eggerthellales</taxon>
        <taxon>Eggerthellaceae</taxon>
        <taxon>Gordonibacter</taxon>
    </lineage>
</organism>